<dbReference type="SUPFAM" id="SSF51735">
    <property type="entry name" value="NAD(P)-binding Rossmann-fold domains"/>
    <property type="match status" value="1"/>
</dbReference>
<dbReference type="EMBL" id="FUYE01000014">
    <property type="protein sequence ID" value="SKB03049.1"/>
    <property type="molecule type" value="Genomic_DNA"/>
</dbReference>
<keyword evidence="2" id="KW-0812">Transmembrane</keyword>
<feature type="transmembrane region" description="Helical" evidence="2">
    <location>
        <begin position="79"/>
        <end position="103"/>
    </location>
</feature>
<dbReference type="SUPFAM" id="SSF116726">
    <property type="entry name" value="TrkA C-terminal domain-like"/>
    <property type="match status" value="1"/>
</dbReference>
<evidence type="ECO:0000256" key="2">
    <source>
        <dbReference type="SAM" id="Phobius"/>
    </source>
</evidence>
<evidence type="ECO:0000256" key="1">
    <source>
        <dbReference type="ARBA" id="ARBA00004651"/>
    </source>
</evidence>
<dbReference type="GO" id="GO:0005886">
    <property type="term" value="C:plasma membrane"/>
    <property type="evidence" value="ECO:0007669"/>
    <property type="project" value="UniProtKB-SubCell"/>
</dbReference>
<keyword evidence="6" id="KW-1185">Reference proteome</keyword>
<dbReference type="Gene3D" id="3.30.70.1450">
    <property type="entry name" value="Regulator of K+ conductance, C-terminal domain"/>
    <property type="match status" value="1"/>
</dbReference>
<dbReference type="InterPro" id="IPR006037">
    <property type="entry name" value="RCK_C"/>
</dbReference>
<keyword evidence="5" id="KW-0813">Transport</keyword>
<proteinExistence type="predicted"/>
<feature type="domain" description="RCK C-terminal" evidence="4">
    <location>
        <begin position="272"/>
        <end position="349"/>
    </location>
</feature>
<dbReference type="GO" id="GO:0008324">
    <property type="term" value="F:monoatomic cation transmembrane transporter activity"/>
    <property type="evidence" value="ECO:0007669"/>
    <property type="project" value="InterPro"/>
</dbReference>
<dbReference type="InterPro" id="IPR036291">
    <property type="entry name" value="NAD(P)-bd_dom_sf"/>
</dbReference>
<dbReference type="InterPro" id="IPR013099">
    <property type="entry name" value="K_chnl_dom"/>
</dbReference>
<dbReference type="InterPro" id="IPR003148">
    <property type="entry name" value="RCK_N"/>
</dbReference>
<dbReference type="PANTHER" id="PTHR43833:SF9">
    <property type="entry name" value="POTASSIUM CHANNEL PROTEIN YUGO-RELATED"/>
    <property type="match status" value="1"/>
</dbReference>
<keyword evidence="2" id="KW-1133">Transmembrane helix</keyword>
<keyword evidence="5" id="KW-0407">Ion channel</keyword>
<dbReference type="GO" id="GO:0006813">
    <property type="term" value="P:potassium ion transport"/>
    <property type="evidence" value="ECO:0007669"/>
    <property type="project" value="InterPro"/>
</dbReference>
<dbReference type="InterPro" id="IPR050721">
    <property type="entry name" value="Trk_Ktr_HKT_K-transport"/>
</dbReference>
<dbReference type="Pfam" id="PF07885">
    <property type="entry name" value="Ion_trans_2"/>
    <property type="match status" value="1"/>
</dbReference>
<evidence type="ECO:0000259" key="4">
    <source>
        <dbReference type="PROSITE" id="PS51202"/>
    </source>
</evidence>
<keyword evidence="5" id="KW-0406">Ion transport</keyword>
<dbReference type="Pfam" id="PF02254">
    <property type="entry name" value="TrkA_N"/>
    <property type="match status" value="1"/>
</dbReference>
<organism evidence="5 6">
    <name type="scientific">Prosthecobacter debontii</name>
    <dbReference type="NCBI Taxonomy" id="48467"/>
    <lineage>
        <taxon>Bacteria</taxon>
        <taxon>Pseudomonadati</taxon>
        <taxon>Verrucomicrobiota</taxon>
        <taxon>Verrucomicrobiia</taxon>
        <taxon>Verrucomicrobiales</taxon>
        <taxon>Verrucomicrobiaceae</taxon>
        <taxon>Prosthecobacter</taxon>
    </lineage>
</organism>
<evidence type="ECO:0000313" key="6">
    <source>
        <dbReference type="Proteomes" id="UP000190774"/>
    </source>
</evidence>
<protein>
    <submittedName>
        <fullName evidence="5">Voltage-gated potassium channel</fullName>
    </submittedName>
</protein>
<gene>
    <name evidence="5" type="ORF">SAMN02745166_03751</name>
</gene>
<feature type="transmembrane region" description="Helical" evidence="2">
    <location>
        <begin position="21"/>
        <end position="42"/>
    </location>
</feature>
<reference evidence="6" key="1">
    <citation type="submission" date="2017-02" db="EMBL/GenBank/DDBJ databases">
        <authorList>
            <person name="Varghese N."/>
            <person name="Submissions S."/>
        </authorList>
    </citation>
    <scope>NUCLEOTIDE SEQUENCE [LARGE SCALE GENOMIC DNA]</scope>
    <source>
        <strain evidence="6">ATCC 700200</strain>
    </source>
</reference>
<evidence type="ECO:0000259" key="3">
    <source>
        <dbReference type="PROSITE" id="PS51201"/>
    </source>
</evidence>
<dbReference type="STRING" id="48467.SAMN02745166_03751"/>
<accession>A0A1T4YMM2</accession>
<comment type="subcellular location">
    <subcellularLocation>
        <location evidence="1">Cell membrane</location>
        <topology evidence="1">Multi-pass membrane protein</topology>
    </subcellularLocation>
</comment>
<feature type="transmembrane region" description="Helical" evidence="2">
    <location>
        <begin position="48"/>
        <end position="67"/>
    </location>
</feature>
<dbReference type="Proteomes" id="UP000190774">
    <property type="component" value="Unassembled WGS sequence"/>
</dbReference>
<dbReference type="Gene3D" id="1.10.287.70">
    <property type="match status" value="1"/>
</dbReference>
<keyword evidence="2" id="KW-0472">Membrane</keyword>
<dbReference type="Gene3D" id="3.40.50.720">
    <property type="entry name" value="NAD(P)-binding Rossmann-like Domain"/>
    <property type="match status" value="1"/>
</dbReference>
<sequence>MAPAGKRARYAPTMRPRFSRPLTHLIYAILFEAAVMVVFSIGYRVAGWSWGDAIYMVVITDFSVGFGEVRPITEPWLRVWTMALIVLGCTGTIFITGSLVQWLTEAQIHRALGGKRMENEIEKLTGHVIICGYGRIGRMIASQLESGGTPFVIVDQSAERVAEARESGWLTLSGEATDEEVLRMAGVARAKVLATVLPNDAANVFITLSARNMNPQIQIIARGEVPSTERKLLQAGANRVVLPAHIGADRIAHLILHPNARELLGGKTKSSLDFEHHLTELGLDMEEIEIGPNSPWLHRRVEDLEAEAAGRLMALAILRKEGGTDMNPNPTAMLMPGDALVVMRRSGRG</sequence>
<feature type="domain" description="RCK N-terminal" evidence="3">
    <location>
        <begin position="125"/>
        <end position="242"/>
    </location>
</feature>
<dbReference type="SUPFAM" id="SSF81324">
    <property type="entry name" value="Voltage-gated potassium channels"/>
    <property type="match status" value="1"/>
</dbReference>
<dbReference type="PROSITE" id="PS51201">
    <property type="entry name" value="RCK_N"/>
    <property type="match status" value="1"/>
</dbReference>
<evidence type="ECO:0000313" key="5">
    <source>
        <dbReference type="EMBL" id="SKB03049.1"/>
    </source>
</evidence>
<dbReference type="PROSITE" id="PS51202">
    <property type="entry name" value="RCK_C"/>
    <property type="match status" value="1"/>
</dbReference>
<dbReference type="Pfam" id="PF02080">
    <property type="entry name" value="TrkA_C"/>
    <property type="match status" value="1"/>
</dbReference>
<name>A0A1T4YMM2_9BACT</name>
<dbReference type="InterPro" id="IPR036721">
    <property type="entry name" value="RCK_C_sf"/>
</dbReference>
<dbReference type="AlphaFoldDB" id="A0A1T4YMM2"/>
<dbReference type="PANTHER" id="PTHR43833">
    <property type="entry name" value="POTASSIUM CHANNEL PROTEIN 2-RELATED-RELATED"/>
    <property type="match status" value="1"/>
</dbReference>